<dbReference type="GO" id="GO:0016226">
    <property type="term" value="P:iron-sulfur cluster assembly"/>
    <property type="evidence" value="ECO:0007669"/>
    <property type="project" value="InterPro"/>
</dbReference>
<evidence type="ECO:0000256" key="6">
    <source>
        <dbReference type="HAMAP-Rule" id="MF_02040"/>
    </source>
</evidence>
<accession>A0A7V3NUY5</accession>
<dbReference type="HAMAP" id="MF_02040">
    <property type="entry name" value="Mrp_NBP35"/>
    <property type="match status" value="1"/>
</dbReference>
<comment type="similarity">
    <text evidence="6">Belongs to the Mrp/NBP35 ATP-binding proteins family.</text>
</comment>
<keyword evidence="3 6" id="KW-0067">ATP-binding</keyword>
<evidence type="ECO:0000256" key="5">
    <source>
        <dbReference type="ARBA" id="ARBA00023014"/>
    </source>
</evidence>
<protein>
    <recommendedName>
        <fullName evidence="6">Iron-sulfur cluster carrier protein</fullName>
    </recommendedName>
</protein>
<gene>
    <name evidence="9" type="ORF">ENV38_02410</name>
</gene>
<dbReference type="InterPro" id="IPR002744">
    <property type="entry name" value="MIP18-like"/>
</dbReference>
<dbReference type="SUPFAM" id="SSF52540">
    <property type="entry name" value="P-loop containing nucleoside triphosphate hydrolases"/>
    <property type="match status" value="1"/>
</dbReference>
<keyword evidence="2 6" id="KW-0547">Nucleotide-binding</keyword>
<dbReference type="GO" id="GO:0005524">
    <property type="term" value="F:ATP binding"/>
    <property type="evidence" value="ECO:0007669"/>
    <property type="project" value="UniProtKB-UniRule"/>
</dbReference>
<dbReference type="CDD" id="cd02037">
    <property type="entry name" value="Mrp_NBP35"/>
    <property type="match status" value="1"/>
</dbReference>
<name>A0A7V3NUY5_UNCW3</name>
<dbReference type="GO" id="GO:0016887">
    <property type="term" value="F:ATP hydrolysis activity"/>
    <property type="evidence" value="ECO:0007669"/>
    <property type="project" value="UniProtKB-UniRule"/>
</dbReference>
<dbReference type="PANTHER" id="PTHR42961:SF2">
    <property type="entry name" value="IRON-SULFUR PROTEIN NUBPL"/>
    <property type="match status" value="1"/>
</dbReference>
<dbReference type="GO" id="GO:0140663">
    <property type="term" value="F:ATP-dependent FeS chaperone activity"/>
    <property type="evidence" value="ECO:0007669"/>
    <property type="project" value="InterPro"/>
</dbReference>
<sequence length="347" mass="38132">MANFKDIYAKLTELKDPVTGETLFKLGILKDISLSGGTLSLTLIASESEMQEFEKMIREAIKEFDLQEVKINKIFKQVVRPNLERREKAKSKKIEGVKKVIAVGSGKGGVGKSTVAANLAAALMKKGLKVGLFDGDIYGPSISRMFGIDGLAPLVEENKMLPVERFGLKIMSMGQLVEEETPILWRGPLIHKAYEQFFYDTLWAPLDILVVDLPPGTGDAQLSAIQLVNLDGAIIVTTPQDVSLIEVKKAINMFRKSNIEVLGVVENMSYFICPHCSNITYIFGQGGAKKLRETMNVEIIGQIPLYPAISTSGDEGIPIVLQEDKSDAKIAEAFLELASKVIEKLEL</sequence>
<dbReference type="EMBL" id="DTGD01000093">
    <property type="protein sequence ID" value="HGB35744.1"/>
    <property type="molecule type" value="Genomic_DNA"/>
</dbReference>
<dbReference type="FunFam" id="3.40.50.300:FF:001119">
    <property type="entry name" value="Iron-sulfur cluster carrier protein"/>
    <property type="match status" value="1"/>
</dbReference>
<dbReference type="Pfam" id="PF01883">
    <property type="entry name" value="FeS_assembly_P"/>
    <property type="match status" value="1"/>
</dbReference>
<reference evidence="9" key="1">
    <citation type="journal article" date="2020" name="mSystems">
        <title>Genome- and Community-Level Interaction Insights into Carbon Utilization and Element Cycling Functions of Hydrothermarchaeota in Hydrothermal Sediment.</title>
        <authorList>
            <person name="Zhou Z."/>
            <person name="Liu Y."/>
            <person name="Xu W."/>
            <person name="Pan J."/>
            <person name="Luo Z.H."/>
            <person name="Li M."/>
        </authorList>
    </citation>
    <scope>NUCLEOTIDE SEQUENCE [LARGE SCALE GENOMIC DNA]</scope>
    <source>
        <strain evidence="9">SpSt-754</strain>
    </source>
</reference>
<dbReference type="AlphaFoldDB" id="A0A7V3NUY5"/>
<feature type="binding site" evidence="6">
    <location>
        <begin position="106"/>
        <end position="113"/>
    </location>
    <ligand>
        <name>ATP</name>
        <dbReference type="ChEBI" id="CHEBI:30616"/>
    </ligand>
</feature>
<evidence type="ECO:0000256" key="7">
    <source>
        <dbReference type="SAM" id="Coils"/>
    </source>
</evidence>
<evidence type="ECO:0000259" key="8">
    <source>
        <dbReference type="Pfam" id="PF01883"/>
    </source>
</evidence>
<dbReference type="Pfam" id="PF10609">
    <property type="entry name" value="ParA"/>
    <property type="match status" value="1"/>
</dbReference>
<organism evidence="9">
    <name type="scientific">candidate division WOR-3 bacterium</name>
    <dbReference type="NCBI Taxonomy" id="2052148"/>
    <lineage>
        <taxon>Bacteria</taxon>
        <taxon>Bacteria division WOR-3</taxon>
    </lineage>
</organism>
<evidence type="ECO:0000256" key="3">
    <source>
        <dbReference type="ARBA" id="ARBA00022840"/>
    </source>
</evidence>
<comment type="caution">
    <text evidence="9">The sequence shown here is derived from an EMBL/GenBank/DDBJ whole genome shotgun (WGS) entry which is preliminary data.</text>
</comment>
<dbReference type="GO" id="GO:0046872">
    <property type="term" value="F:metal ion binding"/>
    <property type="evidence" value="ECO:0007669"/>
    <property type="project" value="UniProtKB-KW"/>
</dbReference>
<feature type="coiled-coil region" evidence="7">
    <location>
        <begin position="43"/>
        <end position="70"/>
    </location>
</feature>
<keyword evidence="6" id="KW-0378">Hydrolase</keyword>
<keyword evidence="7" id="KW-0175">Coiled coil</keyword>
<dbReference type="InterPro" id="IPR027417">
    <property type="entry name" value="P-loop_NTPase"/>
</dbReference>
<evidence type="ECO:0000256" key="2">
    <source>
        <dbReference type="ARBA" id="ARBA00022741"/>
    </source>
</evidence>
<proteinExistence type="inferred from homology"/>
<dbReference type="InterPro" id="IPR019591">
    <property type="entry name" value="Mrp/NBP35_ATP-bd"/>
</dbReference>
<keyword evidence="4 6" id="KW-0408">Iron</keyword>
<dbReference type="InterPro" id="IPR044304">
    <property type="entry name" value="NUBPL-like"/>
</dbReference>
<evidence type="ECO:0000256" key="1">
    <source>
        <dbReference type="ARBA" id="ARBA00022723"/>
    </source>
</evidence>
<keyword evidence="5 6" id="KW-0411">Iron-sulfur</keyword>
<dbReference type="Gene3D" id="3.40.50.300">
    <property type="entry name" value="P-loop containing nucleotide triphosphate hydrolases"/>
    <property type="match status" value="1"/>
</dbReference>
<dbReference type="GO" id="GO:0051539">
    <property type="term" value="F:4 iron, 4 sulfur cluster binding"/>
    <property type="evidence" value="ECO:0007669"/>
    <property type="project" value="TreeGrafter"/>
</dbReference>
<keyword evidence="1 6" id="KW-0479">Metal-binding</keyword>
<evidence type="ECO:0000256" key="4">
    <source>
        <dbReference type="ARBA" id="ARBA00023004"/>
    </source>
</evidence>
<feature type="domain" description="MIP18 family-like" evidence="8">
    <location>
        <begin position="6"/>
        <end position="63"/>
    </location>
</feature>
<comment type="function">
    <text evidence="6">Binds and transfers iron-sulfur (Fe-S) clusters to target apoproteins. Can hydrolyze ATP.</text>
</comment>
<comment type="subunit">
    <text evidence="6">Homodimer.</text>
</comment>
<evidence type="ECO:0000313" key="9">
    <source>
        <dbReference type="EMBL" id="HGB35744.1"/>
    </source>
</evidence>
<dbReference type="InterPro" id="IPR033756">
    <property type="entry name" value="YlxH/NBP35"/>
</dbReference>
<dbReference type="PANTHER" id="PTHR42961">
    <property type="entry name" value="IRON-SULFUR PROTEIN NUBPL"/>
    <property type="match status" value="1"/>
</dbReference>